<name>A0A0E4BVV6_9BRAD</name>
<gene>
    <name evidence="2" type="ORF">NK6_8287</name>
</gene>
<sequence length="36" mass="3962">MTTAQPTTGSSAAREHQSRAQQSTSARQMRWISTVL</sequence>
<evidence type="ECO:0000313" key="2">
    <source>
        <dbReference type="EMBL" id="BAR61436.1"/>
    </source>
</evidence>
<feature type="compositionally biased region" description="Low complexity" evidence="1">
    <location>
        <begin position="19"/>
        <end position="28"/>
    </location>
</feature>
<evidence type="ECO:0000313" key="3">
    <source>
        <dbReference type="Proteomes" id="UP000063308"/>
    </source>
</evidence>
<accession>A0A0E4BVV6</accession>
<proteinExistence type="predicted"/>
<organism evidence="2 3">
    <name type="scientific">Bradyrhizobium diazoefficiens</name>
    <dbReference type="NCBI Taxonomy" id="1355477"/>
    <lineage>
        <taxon>Bacteria</taxon>
        <taxon>Pseudomonadati</taxon>
        <taxon>Pseudomonadota</taxon>
        <taxon>Alphaproteobacteria</taxon>
        <taxon>Hyphomicrobiales</taxon>
        <taxon>Nitrobacteraceae</taxon>
        <taxon>Bradyrhizobium</taxon>
    </lineage>
</organism>
<dbReference type="Proteomes" id="UP000063308">
    <property type="component" value="Chromosome"/>
</dbReference>
<protein>
    <submittedName>
        <fullName evidence="2">Uncharacterized protein</fullName>
    </submittedName>
</protein>
<dbReference type="EMBL" id="AP014685">
    <property type="protein sequence ID" value="BAR61436.1"/>
    <property type="molecule type" value="Genomic_DNA"/>
</dbReference>
<dbReference type="AlphaFoldDB" id="A0A0E4BVV6"/>
<feature type="compositionally biased region" description="Polar residues" evidence="1">
    <location>
        <begin position="1"/>
        <end position="11"/>
    </location>
</feature>
<reference evidence="2 3" key="1">
    <citation type="submission" date="2014-11" db="EMBL/GenBank/DDBJ databases">
        <title>Symbiosis island explosion on the genome of extra-slow-growing strains of soybean bradyrhizobia with massive insertion sequences.</title>
        <authorList>
            <person name="Iida T."/>
            <person name="Minamisawa K."/>
        </authorList>
    </citation>
    <scope>NUCLEOTIDE SEQUENCE [LARGE SCALE GENOMIC DNA]</scope>
    <source>
        <strain evidence="2 3">NK6</strain>
    </source>
</reference>
<feature type="region of interest" description="Disordered" evidence="1">
    <location>
        <begin position="1"/>
        <end position="36"/>
    </location>
</feature>
<evidence type="ECO:0000256" key="1">
    <source>
        <dbReference type="SAM" id="MobiDB-lite"/>
    </source>
</evidence>